<sequence length="166" mass="18209">MLTIFLNVELVVLVAVLVDIVEFELPRTPSLASSPSSSAPASPPSFGGLVVDPVPVRPDEPVPELPDRDPDDDEELLELELEPEDERPPDEPAEDEDEELPPPPARGSRMASEFVSGLGCGRARRVVDKIERARRVAGSLMIGTACRNEMNDCSLELEIFDFVEYI</sequence>
<organism evidence="3 4">
    <name type="scientific">Venturia inaequalis</name>
    <name type="common">Apple scab fungus</name>
    <dbReference type="NCBI Taxonomy" id="5025"/>
    <lineage>
        <taxon>Eukaryota</taxon>
        <taxon>Fungi</taxon>
        <taxon>Dikarya</taxon>
        <taxon>Ascomycota</taxon>
        <taxon>Pezizomycotina</taxon>
        <taxon>Dothideomycetes</taxon>
        <taxon>Pleosporomycetidae</taxon>
        <taxon>Venturiales</taxon>
        <taxon>Venturiaceae</taxon>
        <taxon>Venturia</taxon>
    </lineage>
</organism>
<feature type="region of interest" description="Disordered" evidence="1">
    <location>
        <begin position="28"/>
        <end position="111"/>
    </location>
</feature>
<evidence type="ECO:0000256" key="2">
    <source>
        <dbReference type="SAM" id="SignalP"/>
    </source>
</evidence>
<comment type="caution">
    <text evidence="3">The sequence shown here is derived from an EMBL/GenBank/DDBJ whole genome shotgun (WGS) entry which is preliminary data.</text>
</comment>
<feature type="signal peptide" evidence="2">
    <location>
        <begin position="1"/>
        <end position="23"/>
    </location>
</feature>
<evidence type="ECO:0000313" key="3">
    <source>
        <dbReference type="EMBL" id="KAE9993490.1"/>
    </source>
</evidence>
<dbReference type="EMBL" id="WNWR01000028">
    <property type="protein sequence ID" value="KAE9993490.1"/>
    <property type="molecule type" value="Genomic_DNA"/>
</dbReference>
<feature type="compositionally biased region" description="Acidic residues" evidence="1">
    <location>
        <begin position="69"/>
        <end position="100"/>
    </location>
</feature>
<feature type="compositionally biased region" description="Basic and acidic residues" evidence="1">
    <location>
        <begin position="57"/>
        <end position="68"/>
    </location>
</feature>
<accession>A0A8H3ZBJ9</accession>
<dbReference type="AlphaFoldDB" id="A0A8H3ZBJ9"/>
<reference evidence="3 4" key="1">
    <citation type="submission" date="2019-07" db="EMBL/GenBank/DDBJ databases">
        <title>Venturia inaequalis Genome Resource.</title>
        <authorList>
            <person name="Lichtner F.J."/>
        </authorList>
    </citation>
    <scope>NUCLEOTIDE SEQUENCE [LARGE SCALE GENOMIC DNA]</scope>
    <source>
        <strain evidence="3 4">DMI_063113</strain>
    </source>
</reference>
<dbReference type="Proteomes" id="UP000490939">
    <property type="component" value="Unassembled WGS sequence"/>
</dbReference>
<feature type="chain" id="PRO_5034003153" description="Secreted protein" evidence="2">
    <location>
        <begin position="24"/>
        <end position="166"/>
    </location>
</feature>
<proteinExistence type="predicted"/>
<evidence type="ECO:0008006" key="5">
    <source>
        <dbReference type="Google" id="ProtNLM"/>
    </source>
</evidence>
<keyword evidence="4" id="KW-1185">Reference proteome</keyword>
<evidence type="ECO:0000313" key="4">
    <source>
        <dbReference type="Proteomes" id="UP000490939"/>
    </source>
</evidence>
<gene>
    <name evidence="3" type="ORF">EG327_004744</name>
</gene>
<name>A0A8H3ZBJ9_VENIN</name>
<feature type="compositionally biased region" description="Low complexity" evidence="1">
    <location>
        <begin position="29"/>
        <end position="40"/>
    </location>
</feature>
<protein>
    <recommendedName>
        <fullName evidence="5">Secreted protein</fullName>
    </recommendedName>
</protein>
<evidence type="ECO:0000256" key="1">
    <source>
        <dbReference type="SAM" id="MobiDB-lite"/>
    </source>
</evidence>
<keyword evidence="2" id="KW-0732">Signal</keyword>